<dbReference type="PANTHER" id="PTHR43744:SF8">
    <property type="entry name" value="SN-GLYCEROL-3-PHOSPHATE TRANSPORT SYSTEM PERMEASE PROTEIN UGPE"/>
    <property type="match status" value="1"/>
</dbReference>
<feature type="transmembrane region" description="Helical" evidence="7">
    <location>
        <begin position="81"/>
        <end position="104"/>
    </location>
</feature>
<dbReference type="BioCyc" id="MPUL272635:G1GT6-99-MONOMER"/>
<keyword evidence="3" id="KW-1003">Cell membrane</keyword>
<evidence type="ECO:0000256" key="7">
    <source>
        <dbReference type="RuleBase" id="RU363032"/>
    </source>
</evidence>
<dbReference type="STRING" id="272635.gene:17576680"/>
<evidence type="ECO:0000256" key="6">
    <source>
        <dbReference type="ARBA" id="ARBA00023136"/>
    </source>
</evidence>
<feature type="transmembrane region" description="Helical" evidence="7">
    <location>
        <begin position="20"/>
        <end position="39"/>
    </location>
</feature>
<proteinExistence type="inferred from homology"/>
<accession>Q98RB0</accession>
<feature type="domain" description="ABC transmembrane type-1" evidence="8">
    <location>
        <begin position="81"/>
        <end position="274"/>
    </location>
</feature>
<dbReference type="SUPFAM" id="SSF161098">
    <property type="entry name" value="MetI-like"/>
    <property type="match status" value="1"/>
</dbReference>
<dbReference type="eggNOG" id="COG0395">
    <property type="taxonomic scope" value="Bacteria"/>
</dbReference>
<dbReference type="HOGENOM" id="CLU_016047_1_2_14"/>
<sequence length="288" mass="32890">MSKMISNIKFYFSKKKALKISLILLLTLISIMWLFPYFLMTNTSFKNITELITKNIFALPSKYEGPNYQRAFQALNFAESFSVSLLVTIVSNISIIFFSSITAWQLARSKRLISKIIFYMFLITIIVPFQAIMLPLIYLMGKMKFLNLFGLIFMYTGFGMPISIFMMHGFLSNIPLSLEEVSKVEGYRPIRVYFKIILPLLKPIIATVAIINTIWIWNDFLLPYLVYLSNSHSPTTTIIRLQEGLVGTYGTDFTAIMAGLTILIIPIVIFFIVMQKNIISGITNGAIK</sequence>
<dbReference type="KEGG" id="mpu:MYPU_1000"/>
<dbReference type="GO" id="GO:0005886">
    <property type="term" value="C:plasma membrane"/>
    <property type="evidence" value="ECO:0007669"/>
    <property type="project" value="UniProtKB-SubCell"/>
</dbReference>
<evidence type="ECO:0000256" key="2">
    <source>
        <dbReference type="ARBA" id="ARBA00022448"/>
    </source>
</evidence>
<evidence type="ECO:0000313" key="10">
    <source>
        <dbReference type="Proteomes" id="UP000000528"/>
    </source>
</evidence>
<dbReference type="AlphaFoldDB" id="Q98RB0"/>
<feature type="transmembrane region" description="Helical" evidence="7">
    <location>
        <begin position="145"/>
        <end position="171"/>
    </location>
</feature>
<evidence type="ECO:0000256" key="3">
    <source>
        <dbReference type="ARBA" id="ARBA00022475"/>
    </source>
</evidence>
<keyword evidence="6 7" id="KW-0472">Membrane</keyword>
<gene>
    <name evidence="9" type="ordered locus">MYPU_1000</name>
</gene>
<dbReference type="PROSITE" id="PS50928">
    <property type="entry name" value="ABC_TM1"/>
    <property type="match status" value="1"/>
</dbReference>
<dbReference type="Pfam" id="PF00528">
    <property type="entry name" value="BPD_transp_1"/>
    <property type="match status" value="1"/>
</dbReference>
<dbReference type="Gene3D" id="1.10.3720.10">
    <property type="entry name" value="MetI-like"/>
    <property type="match status" value="1"/>
</dbReference>
<dbReference type="InterPro" id="IPR035906">
    <property type="entry name" value="MetI-like_sf"/>
</dbReference>
<name>Q98RB0_MYCPU</name>
<keyword evidence="5 7" id="KW-1133">Transmembrane helix</keyword>
<dbReference type="GO" id="GO:0055085">
    <property type="term" value="P:transmembrane transport"/>
    <property type="evidence" value="ECO:0007669"/>
    <property type="project" value="InterPro"/>
</dbReference>
<keyword evidence="10" id="KW-1185">Reference proteome</keyword>
<dbReference type="PIR" id="D90524">
    <property type="entry name" value="D90524"/>
</dbReference>
<keyword evidence="4 7" id="KW-0812">Transmembrane</keyword>
<organism evidence="10">
    <name type="scientific">Mycoplasmopsis pulmonis (strain UAB CTIP)</name>
    <name type="common">Mycoplasma pulmonis</name>
    <dbReference type="NCBI Taxonomy" id="272635"/>
    <lineage>
        <taxon>Bacteria</taxon>
        <taxon>Bacillati</taxon>
        <taxon>Mycoplasmatota</taxon>
        <taxon>Mycoplasmoidales</taxon>
        <taxon>Metamycoplasmataceae</taxon>
        <taxon>Mycoplasmopsis</taxon>
    </lineage>
</organism>
<feature type="transmembrane region" description="Helical" evidence="7">
    <location>
        <begin position="253"/>
        <end position="273"/>
    </location>
</feature>
<protein>
    <submittedName>
        <fullName evidence="9">MULTIPLE SUGAR ABC TRANSPORTER PERMEASE PROTEIN</fullName>
    </submittedName>
</protein>
<dbReference type="InterPro" id="IPR000515">
    <property type="entry name" value="MetI-like"/>
</dbReference>
<keyword evidence="2 7" id="KW-0813">Transport</keyword>
<comment type="subcellular location">
    <subcellularLocation>
        <location evidence="1 7">Cell membrane</location>
        <topology evidence="1 7">Multi-pass membrane protein</topology>
    </subcellularLocation>
</comment>
<comment type="similarity">
    <text evidence="7">Belongs to the binding-protein-dependent transport system permease family.</text>
</comment>
<evidence type="ECO:0000256" key="1">
    <source>
        <dbReference type="ARBA" id="ARBA00004651"/>
    </source>
</evidence>
<dbReference type="EMBL" id="AL445563">
    <property type="protein sequence ID" value="CAC13273.1"/>
    <property type="molecule type" value="Genomic_DNA"/>
</dbReference>
<evidence type="ECO:0000256" key="4">
    <source>
        <dbReference type="ARBA" id="ARBA00022692"/>
    </source>
</evidence>
<evidence type="ECO:0000313" key="9">
    <source>
        <dbReference type="EMBL" id="CAC13273.1"/>
    </source>
</evidence>
<evidence type="ECO:0000256" key="5">
    <source>
        <dbReference type="ARBA" id="ARBA00022989"/>
    </source>
</evidence>
<dbReference type="Proteomes" id="UP000000528">
    <property type="component" value="Chromosome"/>
</dbReference>
<reference evidence="9 10" key="1">
    <citation type="journal article" date="2001" name="Nucleic Acids Res.">
        <title>The complete genome sequence of the murine respiratory pathogen Mycoplasma pulmonis.</title>
        <authorList>
            <person name="Chambaud I."/>
            <person name="Heilig R."/>
            <person name="Ferris S."/>
            <person name="Barbe V."/>
            <person name="Samson D."/>
            <person name="Galisson F."/>
            <person name="Moszer I."/>
            <person name="Dybvig K."/>
            <person name="Wroblewski H."/>
            <person name="Viari A."/>
            <person name="Rocha E.P.C."/>
            <person name="Blanchard A."/>
        </authorList>
    </citation>
    <scope>NUCLEOTIDE SEQUENCE [LARGE SCALE GENOMIC DNA]</scope>
    <source>
        <strain evidence="9 10">UAB CTIP</strain>
    </source>
</reference>
<feature type="transmembrane region" description="Helical" evidence="7">
    <location>
        <begin position="192"/>
        <end position="217"/>
    </location>
</feature>
<evidence type="ECO:0000259" key="8">
    <source>
        <dbReference type="PROSITE" id="PS50928"/>
    </source>
</evidence>
<dbReference type="PANTHER" id="PTHR43744">
    <property type="entry name" value="ABC TRANSPORTER PERMEASE PROTEIN MG189-RELATED-RELATED"/>
    <property type="match status" value="1"/>
</dbReference>
<dbReference type="CDD" id="cd06261">
    <property type="entry name" value="TM_PBP2"/>
    <property type="match status" value="1"/>
</dbReference>
<feature type="transmembrane region" description="Helical" evidence="7">
    <location>
        <begin position="116"/>
        <end position="139"/>
    </location>
</feature>